<dbReference type="InterPro" id="IPR001478">
    <property type="entry name" value="PDZ"/>
</dbReference>
<dbReference type="InterPro" id="IPR036034">
    <property type="entry name" value="PDZ_sf"/>
</dbReference>
<dbReference type="Pfam" id="PF00595">
    <property type="entry name" value="PDZ"/>
    <property type="match status" value="1"/>
</dbReference>
<proteinExistence type="predicted"/>
<evidence type="ECO:0000256" key="2">
    <source>
        <dbReference type="SAM" id="SignalP"/>
    </source>
</evidence>
<dbReference type="Proteomes" id="UP000261660">
    <property type="component" value="Unplaced"/>
</dbReference>
<dbReference type="Ensembl" id="ENSLBET00000040226.1">
    <property type="protein sequence ID" value="ENSLBEP00000038627.1"/>
    <property type="gene ID" value="ENSLBEG00000028797.1"/>
</dbReference>
<accession>A0A3Q3GW04</accession>
<evidence type="ECO:0000313" key="4">
    <source>
        <dbReference type="Ensembl" id="ENSLBEP00000038627.1"/>
    </source>
</evidence>
<dbReference type="Gene3D" id="2.30.42.10">
    <property type="match status" value="1"/>
</dbReference>
<name>A0A3Q3GW04_9LABR</name>
<feature type="signal peptide" evidence="2">
    <location>
        <begin position="1"/>
        <end position="30"/>
    </location>
</feature>
<evidence type="ECO:0000256" key="1">
    <source>
        <dbReference type="SAM" id="MobiDB-lite"/>
    </source>
</evidence>
<dbReference type="AlphaFoldDB" id="A0A3Q3GW04"/>
<evidence type="ECO:0000259" key="3">
    <source>
        <dbReference type="PROSITE" id="PS50106"/>
    </source>
</evidence>
<feature type="chain" id="PRO_5018714959" description="PDZ domain-containing protein" evidence="2">
    <location>
        <begin position="31"/>
        <end position="167"/>
    </location>
</feature>
<keyword evidence="2" id="KW-0732">Signal</keyword>
<reference evidence="4" key="2">
    <citation type="submission" date="2025-09" db="UniProtKB">
        <authorList>
            <consortium name="Ensembl"/>
        </authorList>
    </citation>
    <scope>IDENTIFICATION</scope>
</reference>
<dbReference type="STRING" id="56723.ENSLBEP00000038627"/>
<reference evidence="4" key="1">
    <citation type="submission" date="2025-08" db="UniProtKB">
        <authorList>
            <consortium name="Ensembl"/>
        </authorList>
    </citation>
    <scope>IDENTIFICATION</scope>
</reference>
<sequence>VGGGTSLANPSTHLCSCVCVCVLAGMSVSAIKDGSGMLVRSVVQGGSVSQDGRLGVGDAILAINGEPTSNLTNPPVFTPSGVHLSRQHPTLPYSGCPISRTCLGRGLDQIPRSSQSRGFHSVFIRPPTLRLGQSQSRGPKSGRRPSLGVLQRCVQRLRCGPHHHAGS</sequence>
<feature type="domain" description="PDZ" evidence="3">
    <location>
        <begin position="25"/>
        <end position="72"/>
    </location>
</feature>
<dbReference type="InParanoid" id="A0A3Q3GW04"/>
<organism evidence="4 5">
    <name type="scientific">Labrus bergylta</name>
    <name type="common">ballan wrasse</name>
    <dbReference type="NCBI Taxonomy" id="56723"/>
    <lineage>
        <taxon>Eukaryota</taxon>
        <taxon>Metazoa</taxon>
        <taxon>Chordata</taxon>
        <taxon>Craniata</taxon>
        <taxon>Vertebrata</taxon>
        <taxon>Euteleostomi</taxon>
        <taxon>Actinopterygii</taxon>
        <taxon>Neopterygii</taxon>
        <taxon>Teleostei</taxon>
        <taxon>Neoteleostei</taxon>
        <taxon>Acanthomorphata</taxon>
        <taxon>Eupercaria</taxon>
        <taxon>Labriformes</taxon>
        <taxon>Labridae</taxon>
        <taxon>Labrus</taxon>
    </lineage>
</organism>
<protein>
    <recommendedName>
        <fullName evidence="3">PDZ domain-containing protein</fullName>
    </recommendedName>
</protein>
<evidence type="ECO:0000313" key="5">
    <source>
        <dbReference type="Proteomes" id="UP000261660"/>
    </source>
</evidence>
<dbReference type="SUPFAM" id="SSF50156">
    <property type="entry name" value="PDZ domain-like"/>
    <property type="match status" value="1"/>
</dbReference>
<dbReference type="PROSITE" id="PS50106">
    <property type="entry name" value="PDZ"/>
    <property type="match status" value="1"/>
</dbReference>
<keyword evidence="5" id="KW-1185">Reference proteome</keyword>
<feature type="region of interest" description="Disordered" evidence="1">
    <location>
        <begin position="113"/>
        <end position="147"/>
    </location>
</feature>